<feature type="transmembrane region" description="Helical" evidence="8">
    <location>
        <begin position="556"/>
        <end position="580"/>
    </location>
</feature>
<feature type="transmembrane region" description="Helical" evidence="8">
    <location>
        <begin position="356"/>
        <end position="376"/>
    </location>
</feature>
<dbReference type="EnsemblMetazoa" id="XM_038208716.1">
    <property type="protein sequence ID" value="XP_038064644.1"/>
    <property type="gene ID" value="LOC119735029"/>
</dbReference>
<feature type="transmembrane region" description="Helical" evidence="8">
    <location>
        <begin position="281"/>
        <end position="304"/>
    </location>
</feature>
<evidence type="ECO:0000259" key="10">
    <source>
        <dbReference type="PROSITE" id="PS50850"/>
    </source>
</evidence>
<proteinExistence type="inferred from homology"/>
<dbReference type="OMA" id="SLWVDFY"/>
<dbReference type="EnsemblMetazoa" id="XM_038208715.1">
    <property type="protein sequence ID" value="XP_038064643.1"/>
    <property type="gene ID" value="LOC119735029"/>
</dbReference>
<evidence type="ECO:0000256" key="9">
    <source>
        <dbReference type="SAM" id="MobiDB-lite"/>
    </source>
</evidence>
<evidence type="ECO:0000256" key="5">
    <source>
        <dbReference type="ARBA" id="ARBA00022989"/>
    </source>
</evidence>
<dbReference type="EnsemblMetazoa" id="XM_038208717.1">
    <property type="protein sequence ID" value="XP_038064645.1"/>
    <property type="gene ID" value="LOC119735029"/>
</dbReference>
<keyword evidence="3" id="KW-1003">Cell membrane</keyword>
<dbReference type="RefSeq" id="XP_038064644.1">
    <property type="nucleotide sequence ID" value="XM_038208716.1"/>
</dbReference>
<feature type="transmembrane region" description="Helical" evidence="8">
    <location>
        <begin position="429"/>
        <end position="449"/>
    </location>
</feature>
<reference evidence="12" key="1">
    <citation type="submission" date="2022-11" db="UniProtKB">
        <authorList>
            <consortium name="EnsemblMetazoa"/>
        </authorList>
    </citation>
    <scope>IDENTIFICATION</scope>
</reference>
<dbReference type="GO" id="GO:0016323">
    <property type="term" value="C:basolateral plasma membrane"/>
    <property type="evidence" value="ECO:0007669"/>
    <property type="project" value="TreeGrafter"/>
</dbReference>
<dbReference type="Proteomes" id="UP000887568">
    <property type="component" value="Unplaced"/>
</dbReference>
<dbReference type="RefSeq" id="XP_038064645.1">
    <property type="nucleotide sequence ID" value="XM_038208717.1"/>
</dbReference>
<keyword evidence="8" id="KW-0406">Ion transport</keyword>
<evidence type="ECO:0000313" key="13">
    <source>
        <dbReference type="Proteomes" id="UP000887568"/>
    </source>
</evidence>
<dbReference type="InterPro" id="IPR002350">
    <property type="entry name" value="Kazal_dom"/>
</dbReference>
<dbReference type="GO" id="GO:0043252">
    <property type="term" value="P:sodium-independent organic anion transport"/>
    <property type="evidence" value="ECO:0007669"/>
    <property type="project" value="TreeGrafter"/>
</dbReference>
<evidence type="ECO:0000259" key="11">
    <source>
        <dbReference type="PROSITE" id="PS51465"/>
    </source>
</evidence>
<comment type="subcellular location">
    <subcellularLocation>
        <location evidence="1 8">Cell membrane</location>
        <topology evidence="1 8">Multi-pass membrane protein</topology>
    </subcellularLocation>
</comment>
<evidence type="ECO:0000256" key="4">
    <source>
        <dbReference type="ARBA" id="ARBA00022692"/>
    </source>
</evidence>
<feature type="domain" description="Major facilitator superfamily (MFS) profile" evidence="10">
    <location>
        <begin position="46"/>
        <end position="675"/>
    </location>
</feature>
<dbReference type="Gene3D" id="1.20.1250.20">
    <property type="entry name" value="MFS general substrate transporter like domains"/>
    <property type="match status" value="1"/>
</dbReference>
<dbReference type="PROSITE" id="PS51465">
    <property type="entry name" value="KAZAL_2"/>
    <property type="match status" value="1"/>
</dbReference>
<evidence type="ECO:0000313" key="12">
    <source>
        <dbReference type="EnsemblMetazoa" id="XP_038064643.1"/>
    </source>
</evidence>
<dbReference type="GO" id="GO:0015347">
    <property type="term" value="F:sodium-independent organic anion transmembrane transporter activity"/>
    <property type="evidence" value="ECO:0007669"/>
    <property type="project" value="TreeGrafter"/>
</dbReference>
<dbReference type="InterPro" id="IPR036259">
    <property type="entry name" value="MFS_trans_sf"/>
</dbReference>
<dbReference type="Gene3D" id="3.30.60.30">
    <property type="match status" value="1"/>
</dbReference>
<dbReference type="PANTHER" id="PTHR11388:SF100">
    <property type="entry name" value="SOLUTE CARRIER ORGANIC ANION TRANSPORTER FAMILY MEMBER 4A1"/>
    <property type="match status" value="1"/>
</dbReference>
<dbReference type="InterPro" id="IPR004156">
    <property type="entry name" value="OATP"/>
</dbReference>
<feature type="transmembrane region" description="Helical" evidence="8">
    <location>
        <begin position="116"/>
        <end position="134"/>
    </location>
</feature>
<dbReference type="PROSITE" id="PS50850">
    <property type="entry name" value="MFS"/>
    <property type="match status" value="1"/>
</dbReference>
<protein>
    <recommendedName>
        <fullName evidence="8">Solute carrier organic anion transporter family member</fullName>
    </recommendedName>
</protein>
<dbReference type="RefSeq" id="XP_038064643.1">
    <property type="nucleotide sequence ID" value="XM_038208715.1"/>
</dbReference>
<evidence type="ECO:0000256" key="2">
    <source>
        <dbReference type="ARBA" id="ARBA00009657"/>
    </source>
</evidence>
<keyword evidence="4 8" id="KW-0812">Transmembrane</keyword>
<keyword evidence="7" id="KW-1015">Disulfide bond</keyword>
<keyword evidence="5 8" id="KW-1133">Transmembrane helix</keyword>
<dbReference type="AlphaFoldDB" id="A0A914AM27"/>
<dbReference type="CDD" id="cd17336">
    <property type="entry name" value="MFS_SLCO_OATP"/>
    <property type="match status" value="1"/>
</dbReference>
<keyword evidence="13" id="KW-1185">Reference proteome</keyword>
<evidence type="ECO:0000256" key="6">
    <source>
        <dbReference type="ARBA" id="ARBA00023136"/>
    </source>
</evidence>
<dbReference type="SUPFAM" id="SSF103473">
    <property type="entry name" value="MFS general substrate transporter"/>
    <property type="match status" value="2"/>
</dbReference>
<keyword evidence="6 8" id="KW-0472">Membrane</keyword>
<dbReference type="OrthoDB" id="5062115at2759"/>
<dbReference type="PANTHER" id="PTHR11388">
    <property type="entry name" value="ORGANIC ANION TRANSPORTER"/>
    <property type="match status" value="1"/>
</dbReference>
<keyword evidence="8" id="KW-0813">Transport</keyword>
<feature type="transmembrane region" description="Helical" evidence="8">
    <location>
        <begin position="240"/>
        <end position="261"/>
    </location>
</feature>
<dbReference type="NCBIfam" id="TIGR00805">
    <property type="entry name" value="oat"/>
    <property type="match status" value="1"/>
</dbReference>
<dbReference type="GO" id="GO:0006811">
    <property type="term" value="P:monoatomic ion transport"/>
    <property type="evidence" value="ECO:0007669"/>
    <property type="project" value="UniProtKB-KW"/>
</dbReference>
<accession>A0A914AM27</accession>
<evidence type="ECO:0000256" key="7">
    <source>
        <dbReference type="ARBA" id="ARBA00023157"/>
    </source>
</evidence>
<feature type="region of interest" description="Disordered" evidence="9">
    <location>
        <begin position="678"/>
        <end position="717"/>
    </location>
</feature>
<dbReference type="Pfam" id="PF07648">
    <property type="entry name" value="Kazal_2"/>
    <property type="match status" value="1"/>
</dbReference>
<feature type="transmembrane region" description="Helical" evidence="8">
    <location>
        <begin position="646"/>
        <end position="668"/>
    </location>
</feature>
<feature type="domain" description="Kazal-like" evidence="11">
    <location>
        <begin position="471"/>
        <end position="524"/>
    </location>
</feature>
<dbReference type="Pfam" id="PF03137">
    <property type="entry name" value="OATP"/>
    <property type="match status" value="1"/>
</dbReference>
<name>A0A914AM27_PATMI</name>
<evidence type="ECO:0000256" key="8">
    <source>
        <dbReference type="RuleBase" id="RU362056"/>
    </source>
</evidence>
<organism evidence="12 13">
    <name type="scientific">Patiria miniata</name>
    <name type="common">Bat star</name>
    <name type="synonym">Asterina miniata</name>
    <dbReference type="NCBI Taxonomy" id="46514"/>
    <lineage>
        <taxon>Eukaryota</taxon>
        <taxon>Metazoa</taxon>
        <taxon>Echinodermata</taxon>
        <taxon>Eleutherozoa</taxon>
        <taxon>Asterozoa</taxon>
        <taxon>Asteroidea</taxon>
        <taxon>Valvatacea</taxon>
        <taxon>Valvatida</taxon>
        <taxon>Asterinidae</taxon>
        <taxon>Patiria</taxon>
    </lineage>
</organism>
<dbReference type="InterPro" id="IPR036058">
    <property type="entry name" value="Kazal_dom_sf"/>
</dbReference>
<feature type="transmembrane region" description="Helical" evidence="8">
    <location>
        <begin position="193"/>
        <end position="220"/>
    </location>
</feature>
<evidence type="ECO:0000256" key="1">
    <source>
        <dbReference type="ARBA" id="ARBA00004651"/>
    </source>
</evidence>
<dbReference type="InterPro" id="IPR020846">
    <property type="entry name" value="MFS_dom"/>
</dbReference>
<feature type="transmembrane region" description="Helical" evidence="8">
    <location>
        <begin position="592"/>
        <end position="613"/>
    </location>
</feature>
<feature type="transmembrane region" description="Helical" evidence="8">
    <location>
        <begin position="85"/>
        <end position="104"/>
    </location>
</feature>
<dbReference type="GeneID" id="119735029"/>
<feature type="transmembrane region" description="Helical" evidence="8">
    <location>
        <begin position="396"/>
        <end position="417"/>
    </location>
</feature>
<sequence length="717" mass="75858">MNGSTQPDMDGPSDGGSATTRQRTKDEMCCCCICFHPRCLQPLASLTLFIINVCLLLCFSAAALAVFEGLVTTIETRYQLSAAEIGLSASMFTAGTAVSTVIVTHFGGRPTSRRPIWIGLGGLCLALGAALHALPQFVLSPYQPPSSVFLGSSSDTNSSEFISGLCNSDAGIGTGDDSSCEAEDREILRDNNVAYIIIVIGQIVLGVGYGPLVPLTLAYVDDNATRGTTGLASGILESMFGLGAIIGFQIASAVVGLWVDFYRVDAATVSGLTPHDHGWVGAWWLGMLIEAVIFFVLALPMFGFPMRIPGARKDKDAKRVEEIDLGGNDGDEIVKTSALKDLKEWPRSVWRLLKNLVFLLACLSFVTEGALVYSLAAFFPKYMQVQFGLDVFSANLIAGFAFVPPWAIGALIGGIIVKKLGPHIQGSAAMGLVSGVLACSFTVVLIFIGCDNPPIAGVTVGYHGYDLDPNLSLESACNTDCLCPVDTAYAPQCGSDGVTYFSPCHAGCTQIPGNKTYTGCSCLMPDDPATTPSDVMVTPTPSALTFGLCPYTCTNVVAFIVLMVLWAITLSSATSPRIIIIVSSVHPSDKSLALGISRVLMLLIGSLPFPFLYGACIDSACLVWQTLCGERGSCSIYDIVQFRRTIYALTAALIAVQCLAFAAIWLIARMRAKQNTQGKNANGEMAGTEAAGKDGAKMSPPNGSQNEGYANEEGTFM</sequence>
<dbReference type="SUPFAM" id="SSF100895">
    <property type="entry name" value="Kazal-type serine protease inhibitors"/>
    <property type="match status" value="1"/>
</dbReference>
<comment type="similarity">
    <text evidence="2 8">Belongs to the organo anion transporter (TC 2.A.60) family.</text>
</comment>
<evidence type="ECO:0000256" key="3">
    <source>
        <dbReference type="ARBA" id="ARBA00022475"/>
    </source>
</evidence>
<feature type="region of interest" description="Disordered" evidence="9">
    <location>
        <begin position="1"/>
        <end position="20"/>
    </location>
</feature>
<feature type="transmembrane region" description="Helical" evidence="8">
    <location>
        <begin position="43"/>
        <end position="65"/>
    </location>
</feature>